<dbReference type="InterPro" id="IPR032675">
    <property type="entry name" value="LRR_dom_sf"/>
</dbReference>
<evidence type="ECO:0000259" key="1">
    <source>
        <dbReference type="SMART" id="SM00579"/>
    </source>
</evidence>
<evidence type="ECO:0000313" key="3">
    <source>
        <dbReference type="Proteomes" id="UP000467841"/>
    </source>
</evidence>
<keyword evidence="3" id="KW-1185">Reference proteome</keyword>
<dbReference type="InterPro" id="IPR006566">
    <property type="entry name" value="FBD"/>
</dbReference>
<evidence type="ECO:0000313" key="2">
    <source>
        <dbReference type="EMBL" id="CAA7032709.1"/>
    </source>
</evidence>
<dbReference type="EMBL" id="CACVBM020001126">
    <property type="protein sequence ID" value="CAA7032709.1"/>
    <property type="molecule type" value="Genomic_DNA"/>
</dbReference>
<dbReference type="InterPro" id="IPR050232">
    <property type="entry name" value="FBL13/AtMIF1-like"/>
</dbReference>
<dbReference type="PANTHER" id="PTHR31900">
    <property type="entry name" value="F-BOX/RNI SUPERFAMILY PROTEIN-RELATED"/>
    <property type="match status" value="1"/>
</dbReference>
<dbReference type="InterPro" id="IPR055411">
    <property type="entry name" value="LRR_FXL15/At3g58940/PEG3-like"/>
</dbReference>
<dbReference type="PANTHER" id="PTHR31900:SF25">
    <property type="entry name" value="FBD DOMAIN-CONTAINING PROTEIN"/>
    <property type="match status" value="1"/>
</dbReference>
<dbReference type="SUPFAM" id="SSF52047">
    <property type="entry name" value="RNI-like"/>
    <property type="match status" value="1"/>
</dbReference>
<reference evidence="2" key="1">
    <citation type="submission" date="2020-01" db="EMBL/GenBank/DDBJ databases">
        <authorList>
            <person name="Mishra B."/>
        </authorList>
    </citation>
    <scope>NUCLEOTIDE SEQUENCE [LARGE SCALE GENOMIC DNA]</scope>
</reference>
<sequence length="444" mass="51166">MVGGEKQTLIFEQGLNGGSQEDLISQLPDHLKTEILYHLPTMEAVTTSVLSTRWTNIWKLVPGLDLDSCRYSDFKAIHSFLDIQRQSRIRKFWLKIRRHIYDNDATCVTQWTDDALTRHRIQDLDVCFGYYYQIGLVQIPRSVFTSDRLVHLRLFGARLFNAEFVSLPCLKMIHLEYVTAPNEATLEKLISSSPVLEDLTIRRCNGNVADVLQVRSKTVKRIEMDHFAPLVIDEAPLLQFLRIKVNFFKTFRVIVFWGFAAKVDVHVSTGCAFYPYNVSSKVGVIGDFLTVMSSVRDLALSRDIWEVIYQYSQLESLPQFDLLSRLCVRLCSSDLAWLPAFLKNCPKLRSLSVEVWYDGYKKMPIDESFPPVLECLLSSLEFLDIKARVSGDSTEMKLVRYLLENSLVLKKLTLRLDSHPRNDDISEEILRLPRRSITCQVLVL</sequence>
<protein>
    <recommendedName>
        <fullName evidence="1">FBD domain-containing protein</fullName>
    </recommendedName>
</protein>
<dbReference type="Pfam" id="PF24758">
    <property type="entry name" value="LRR_At5g56370"/>
    <property type="match status" value="1"/>
</dbReference>
<dbReference type="AlphaFoldDB" id="A0A6D2J6M6"/>
<dbReference type="Proteomes" id="UP000467841">
    <property type="component" value="Unassembled WGS sequence"/>
</dbReference>
<dbReference type="InterPro" id="IPR036047">
    <property type="entry name" value="F-box-like_dom_sf"/>
</dbReference>
<accession>A0A6D2J6M6</accession>
<feature type="domain" description="FBD" evidence="1">
    <location>
        <begin position="374"/>
        <end position="444"/>
    </location>
</feature>
<proteinExistence type="predicted"/>
<dbReference type="Gene3D" id="3.80.10.10">
    <property type="entry name" value="Ribonuclease Inhibitor"/>
    <property type="match status" value="1"/>
</dbReference>
<dbReference type="Pfam" id="PF08387">
    <property type="entry name" value="FBD"/>
    <property type="match status" value="1"/>
</dbReference>
<dbReference type="SMART" id="SM00579">
    <property type="entry name" value="FBD"/>
    <property type="match status" value="1"/>
</dbReference>
<gene>
    <name evidence="2" type="ORF">MERR_LOCUS19944</name>
</gene>
<name>A0A6D2J6M6_9BRAS</name>
<dbReference type="Pfam" id="PF00646">
    <property type="entry name" value="F-box"/>
    <property type="match status" value="1"/>
</dbReference>
<dbReference type="InterPro" id="IPR001810">
    <property type="entry name" value="F-box_dom"/>
</dbReference>
<organism evidence="2 3">
    <name type="scientific">Microthlaspi erraticum</name>
    <dbReference type="NCBI Taxonomy" id="1685480"/>
    <lineage>
        <taxon>Eukaryota</taxon>
        <taxon>Viridiplantae</taxon>
        <taxon>Streptophyta</taxon>
        <taxon>Embryophyta</taxon>
        <taxon>Tracheophyta</taxon>
        <taxon>Spermatophyta</taxon>
        <taxon>Magnoliopsida</taxon>
        <taxon>eudicotyledons</taxon>
        <taxon>Gunneridae</taxon>
        <taxon>Pentapetalae</taxon>
        <taxon>rosids</taxon>
        <taxon>malvids</taxon>
        <taxon>Brassicales</taxon>
        <taxon>Brassicaceae</taxon>
        <taxon>Coluteocarpeae</taxon>
        <taxon>Microthlaspi</taxon>
    </lineage>
</organism>
<dbReference type="OrthoDB" id="811707at2759"/>
<comment type="caution">
    <text evidence="2">The sequence shown here is derived from an EMBL/GenBank/DDBJ whole genome shotgun (WGS) entry which is preliminary data.</text>
</comment>
<dbReference type="SUPFAM" id="SSF81383">
    <property type="entry name" value="F-box domain"/>
    <property type="match status" value="1"/>
</dbReference>